<feature type="repeat" description="Solcar" evidence="7">
    <location>
        <begin position="108"/>
        <end position="197"/>
    </location>
</feature>
<feature type="transmembrane region" description="Helical" evidence="8">
    <location>
        <begin position="859"/>
        <end position="877"/>
    </location>
</feature>
<evidence type="ECO:0000256" key="7">
    <source>
        <dbReference type="PROSITE-ProRule" id="PRU00282"/>
    </source>
</evidence>
<protein>
    <recommendedName>
        <fullName evidence="8">Pecanex-like protein</fullName>
    </recommendedName>
</protein>
<dbReference type="InterPro" id="IPR023395">
    <property type="entry name" value="MCP_dom_sf"/>
</dbReference>
<dbReference type="InterPro" id="IPR007735">
    <property type="entry name" value="Pecanex_C"/>
</dbReference>
<sequence length="2003" mass="223379">MSDVKQFFKDAAIQIGSGGSAGFVEVCIMHPLDVVKTRLQLQTHVQANSASHYSGIFDCLIKMRQHEGLFAFWKGIIPPILAETPKRAVKFLSFEQSKRLFLFGSPAPTPLTFSLAGAFAGFTEAFFVNPFEVVKITMQADKTHIRELPSTWVTTRKIIRTEGFGFRGLYRGISATVARNMIFNGIYFGFYHSMKGKLTSFKDRSTEILAKLGLGFMSGVLGSCFNIPFDVAKSRIQGPQPNKGVIKYRTTIATIIIVYKEEGWRALYKGLVPKVMRLGPGGAIMLVVYEHYMPPSILIWSAYCTSVAVLFTTTKLINLSLHRMFDSPECMVEEPVDDKDLRKHQPHHTSHQTSPLREEEGIEMQVLNTKRTSAACLSTTPDCSPPSSSVADSNDVAGQQLASTIDLKVDVHRKNSSESSEGPFSCIIPSFEMAASTSWMNAGSSRSLSQVSLHRNLVRPMCGTKSLSGVLEGSEGMDMLDEGRGRLHHRHKKRRTRRLAARRETLPGPSVDEEFDGEALSPSGLDWLFHNTDSDNERTLPCETRQIGLWGYALSDDTMSDASVSLLEPPPEDDAESSNVKSTQELGAIPKAPSTPVVGGWVPNERRRYRRRQKPRPRALTLIPRNSTSLAGGSGESSRPDDVNNNNSKKTELSCLLPVQPPPVVPRLSPVLPVVQCGSAAALSTLHQLTQAPGGTFILQSLTPRIASHPISLYMCTPPPEQPNMTQSQQQQQQQQASGVEQVSRRLTWSLPLDSIDSPKPPRRYYRYTWCPYIKVRFDRLMLLAVMDRNLTYIETLLSILLASGVAVLGSVLLYQQLYRDLQAFILCFVMAGSQYSLIKSVQPDTASPTHGYNRIVVFSRPVYFVLVASIILLLHFNMPKSSGTQFSVYGIEFKTGHLCQLLRDVMSLVLLFFPLLFGLGLFPQVNTFTMYLLEQLDMHIFGGNATCSLGSAFYCVFRSCVAVIFLYGFAYGGLTEEKSSQHILFSIYCGLLLSTSYHLSRSSSDPGPILNILKAHLWVPEEELSKTEDAKVQPDDDPLPKKLQTTVNTRLKSDLLVCTVIAVVVFGIHCSSIFTALQPELNPVMGSVAVALGFLLHYIIPQLRKQLPWLCLARPVLRHSHQSHFEPHHPPTVMWFEKLYVWLCMVESTIVYPVLVLARLTSDSSILAKSVGPGVAALVITVCGLKALRSAFSQPHDQFLVLTFAVLIFQVDFPHHSSTFLVDYFITAIALNKTYEFLLKVQFVVTYIAPWQITWGSAFHAFAQPFSVPHSAMTFLQAALSAIVSAPLNPFLGSAIFISSYVRPIKFWERDYNTRRVDHSNTRLCSHLDRNLGADDNNLNSIFYEHLTHSLQHSLCGDIILGRWGIVRQGDCFVLASDYLNCLVHIIEIGNGLVTFQMRGLEFRGTYCQQREVEAISEGVEDNQGWCCCEPGHLPHLLSLNASFSLRWLAWQVTAASYVLEGYSISDNSAVSMLQVFDFRKVLVTYYVKSIIYYAVGSERLETWLESPVILEALRPTLNKNFVELDPVFNTNIDEDYDLRAAGITRTSFCSVYLYWIQFCNDKRQQKLSDVGKDSTLVSLCFALSLLGRRTLGAASHNTLSSVEFFLYGLHALFKGDFRITSLRDEWIFSDMELLKSVVAPAVRMSLKLHQDHFMSPEEYDDPNVLHAAITEHREKLVISHEGDPSWRAAVLAGTPSLLALRHVTDDGSDEYKIIMLNKRLLSFRVIKLNRECVRGLWAGQQQELVYLRNTNPERGSIQNAKQALRNIINSSCDQPIGYPIFVSPLTTSYSDTNQQLRSILPGPITTASIKKAVIDLWTRVRKRCVEGCSSGSSMHQDDGGFGNEGVYAMTTYSNRQSGISGSLERGGTRASVVSSGKPSLASLAGLLSPATATQQGTAAEPTTLHRVRIMDPNQVYDGINLGRRIDVVWPDEKMRAQGGRSQWGDWVPLPGMEGQVVHKWVPCHRDITKRSHVDRTILLVKIEERYVPIAECGILDLGPDL</sequence>
<dbReference type="Pfam" id="PF00153">
    <property type="entry name" value="Mito_carr"/>
    <property type="match status" value="3"/>
</dbReference>
<feature type="repeat" description="Solcar" evidence="7">
    <location>
        <begin position="9"/>
        <end position="100"/>
    </location>
</feature>
<evidence type="ECO:0000256" key="9">
    <source>
        <dbReference type="SAM" id="MobiDB-lite"/>
    </source>
</evidence>
<comment type="subcellular location">
    <subcellularLocation>
        <location evidence="1 8">Membrane</location>
        <topology evidence="1 8">Multi-pass membrane protein</topology>
    </subcellularLocation>
</comment>
<dbReference type="SUPFAM" id="SSF103506">
    <property type="entry name" value="Mitochondrial carrier"/>
    <property type="match status" value="1"/>
</dbReference>
<dbReference type="Gene3D" id="1.50.40.10">
    <property type="entry name" value="Mitochondrial carrier domain"/>
    <property type="match status" value="1"/>
</dbReference>
<comment type="caution">
    <text evidence="11">The sequence shown here is derived from an EMBL/GenBank/DDBJ whole genome shotgun (WGS) entry which is preliminary data.</text>
</comment>
<dbReference type="PROSITE" id="PS50920">
    <property type="entry name" value="SOLCAR"/>
    <property type="match status" value="3"/>
</dbReference>
<gene>
    <name evidence="11" type="ORF">O3M35_000463</name>
</gene>
<dbReference type="PANTHER" id="PTHR12372:SF7">
    <property type="entry name" value="PROTEIN PECANEX"/>
    <property type="match status" value="1"/>
</dbReference>
<dbReference type="GO" id="GO:0016020">
    <property type="term" value="C:membrane"/>
    <property type="evidence" value="ECO:0007669"/>
    <property type="project" value="UniProtKB-SubCell"/>
</dbReference>
<keyword evidence="6 7" id="KW-0472">Membrane</keyword>
<feature type="compositionally biased region" description="Basic residues" evidence="9">
    <location>
        <begin position="607"/>
        <end position="617"/>
    </location>
</feature>
<feature type="transmembrane region" description="Helical" evidence="8">
    <location>
        <begin position="797"/>
        <end position="816"/>
    </location>
</feature>
<keyword evidence="4 7" id="KW-0812">Transmembrane</keyword>
<reference evidence="11 12" key="1">
    <citation type="submission" date="2022-12" db="EMBL/GenBank/DDBJ databases">
        <title>Chromosome-level genome assembly of true bugs.</title>
        <authorList>
            <person name="Ma L."/>
            <person name="Li H."/>
        </authorList>
    </citation>
    <scope>NUCLEOTIDE SEQUENCE [LARGE SCALE GENOMIC DNA]</scope>
    <source>
        <strain evidence="11">Lab_2022b</strain>
    </source>
</reference>
<feature type="compositionally biased region" description="Low complexity" evidence="9">
    <location>
        <begin position="727"/>
        <end position="736"/>
    </location>
</feature>
<dbReference type="GO" id="GO:0005783">
    <property type="term" value="C:endoplasmic reticulum"/>
    <property type="evidence" value="ECO:0007669"/>
    <property type="project" value="TreeGrafter"/>
</dbReference>
<evidence type="ECO:0000256" key="2">
    <source>
        <dbReference type="ARBA" id="ARBA00006375"/>
    </source>
</evidence>
<feature type="transmembrane region" description="Helical" evidence="8">
    <location>
        <begin position="1140"/>
        <end position="1161"/>
    </location>
</feature>
<dbReference type="Proteomes" id="UP001461498">
    <property type="component" value="Unassembled WGS sequence"/>
</dbReference>
<feature type="domain" description="Pecanex C-terminal" evidence="10">
    <location>
        <begin position="1571"/>
        <end position="1797"/>
    </location>
</feature>
<feature type="region of interest" description="Disordered" evidence="9">
    <location>
        <begin position="562"/>
        <end position="649"/>
    </location>
</feature>
<evidence type="ECO:0000313" key="12">
    <source>
        <dbReference type="Proteomes" id="UP001461498"/>
    </source>
</evidence>
<feature type="repeat" description="Solcar" evidence="7">
    <location>
        <begin position="206"/>
        <end position="295"/>
    </location>
</feature>
<evidence type="ECO:0000256" key="8">
    <source>
        <dbReference type="RuleBase" id="RU367089"/>
    </source>
</evidence>
<feature type="transmembrane region" description="Helical" evidence="8">
    <location>
        <begin position="1056"/>
        <end position="1078"/>
    </location>
</feature>
<evidence type="ECO:0000256" key="1">
    <source>
        <dbReference type="ARBA" id="ARBA00004141"/>
    </source>
</evidence>
<dbReference type="GO" id="GO:0007029">
    <property type="term" value="P:endoplasmic reticulum organization"/>
    <property type="evidence" value="ECO:0007669"/>
    <property type="project" value="TreeGrafter"/>
</dbReference>
<name>A0AAW1DNT9_9HEMI</name>
<dbReference type="InterPro" id="IPR039797">
    <property type="entry name" value="Pecanex"/>
</dbReference>
<evidence type="ECO:0000256" key="5">
    <source>
        <dbReference type="ARBA" id="ARBA00022989"/>
    </source>
</evidence>
<accession>A0AAW1DNT9</accession>
<comment type="similarity">
    <text evidence="3 8">Belongs to the pecanex family.</text>
</comment>
<dbReference type="EMBL" id="JAPXFL010000001">
    <property type="protein sequence ID" value="KAK9511898.1"/>
    <property type="molecule type" value="Genomic_DNA"/>
</dbReference>
<dbReference type="Pfam" id="PF05041">
    <property type="entry name" value="Pecanex_C"/>
    <property type="match status" value="1"/>
</dbReference>
<proteinExistence type="inferred from homology"/>
<evidence type="ECO:0000256" key="4">
    <source>
        <dbReference type="ARBA" id="ARBA00022692"/>
    </source>
</evidence>
<dbReference type="PANTHER" id="PTHR12372">
    <property type="entry name" value="PECANEX"/>
    <property type="match status" value="1"/>
</dbReference>
<feature type="transmembrane region" description="Helical" evidence="8">
    <location>
        <begin position="912"/>
        <end position="934"/>
    </location>
</feature>
<comment type="similarity">
    <text evidence="2">Belongs to the mitochondrial carrier (TC 2.A.29) family.</text>
</comment>
<keyword evidence="12" id="KW-1185">Reference proteome</keyword>
<feature type="region of interest" description="Disordered" evidence="9">
    <location>
        <begin position="718"/>
        <end position="737"/>
    </location>
</feature>
<dbReference type="InterPro" id="IPR018108">
    <property type="entry name" value="MCP_transmembrane"/>
</dbReference>
<comment type="caution">
    <text evidence="8">Lacks conserved residue(s) required for the propagation of feature annotation.</text>
</comment>
<feature type="transmembrane region" description="Helical" evidence="8">
    <location>
        <begin position="1084"/>
        <end position="1101"/>
    </location>
</feature>
<feature type="transmembrane region" description="Helical" evidence="8">
    <location>
        <begin position="822"/>
        <end position="839"/>
    </location>
</feature>
<evidence type="ECO:0000256" key="3">
    <source>
        <dbReference type="ARBA" id="ARBA00010170"/>
    </source>
</evidence>
<organism evidence="11 12">
    <name type="scientific">Rhynocoris fuscipes</name>
    <dbReference type="NCBI Taxonomy" id="488301"/>
    <lineage>
        <taxon>Eukaryota</taxon>
        <taxon>Metazoa</taxon>
        <taxon>Ecdysozoa</taxon>
        <taxon>Arthropoda</taxon>
        <taxon>Hexapoda</taxon>
        <taxon>Insecta</taxon>
        <taxon>Pterygota</taxon>
        <taxon>Neoptera</taxon>
        <taxon>Paraneoptera</taxon>
        <taxon>Hemiptera</taxon>
        <taxon>Heteroptera</taxon>
        <taxon>Panheteroptera</taxon>
        <taxon>Cimicomorpha</taxon>
        <taxon>Reduviidae</taxon>
        <taxon>Harpactorinae</taxon>
        <taxon>Harpactorini</taxon>
        <taxon>Rhynocoris</taxon>
    </lineage>
</organism>
<evidence type="ECO:0000256" key="6">
    <source>
        <dbReference type="ARBA" id="ARBA00023136"/>
    </source>
</evidence>
<feature type="transmembrane region" description="Helical" evidence="8">
    <location>
        <begin position="946"/>
        <end position="971"/>
    </location>
</feature>
<keyword evidence="5 8" id="KW-1133">Transmembrane helix</keyword>
<evidence type="ECO:0000259" key="10">
    <source>
        <dbReference type="Pfam" id="PF05041"/>
    </source>
</evidence>
<evidence type="ECO:0000313" key="11">
    <source>
        <dbReference type="EMBL" id="KAK9511898.1"/>
    </source>
</evidence>